<keyword evidence="1" id="KW-0812">Transmembrane</keyword>
<keyword evidence="1" id="KW-1133">Transmembrane helix</keyword>
<dbReference type="Proteomes" id="UP000295729">
    <property type="component" value="Unassembled WGS sequence"/>
</dbReference>
<evidence type="ECO:0000313" key="2">
    <source>
        <dbReference type="EMBL" id="TDR06264.1"/>
    </source>
</evidence>
<organism evidence="2 3">
    <name type="scientific">Marinomonas communis</name>
    <dbReference type="NCBI Taxonomy" id="28254"/>
    <lineage>
        <taxon>Bacteria</taxon>
        <taxon>Pseudomonadati</taxon>
        <taxon>Pseudomonadota</taxon>
        <taxon>Gammaproteobacteria</taxon>
        <taxon>Oceanospirillales</taxon>
        <taxon>Oceanospirillaceae</taxon>
        <taxon>Marinomonas</taxon>
    </lineage>
</organism>
<comment type="caution">
    <text evidence="2">The sequence shown here is derived from an EMBL/GenBank/DDBJ whole genome shotgun (WGS) entry which is preliminary data.</text>
</comment>
<dbReference type="AlphaFoldDB" id="A0A4R6WYG5"/>
<sequence length="284" mass="32482">MSIIPRPSYLVWHDDAWRAFSRKALIRALLAPQPPRETDLCIEHLRHKLIEYVEAASHVPETLLIPDVWLQSVTCDLGEPLPEALLGIAAQTHAGLALSYSELEQQLAYWQDSDNLLHVSVLANTYYLEIIELGFRSVISFRLARLSILQSRHKKLANSLRFHPYSESYVSQQHWQRQQRSYLYSIASFALLASLLGSVIWQGIPSAPEPFIWPWPAPQTSMINTGFSYLQTLPPTLRLERVEFHSHQVQLAVTGPEKALTLWLNHWPKNLPALEVVLNDEVMP</sequence>
<reference evidence="2 3" key="1">
    <citation type="submission" date="2019-03" db="EMBL/GenBank/DDBJ databases">
        <title>Genomic Encyclopedia of Type Strains, Phase IV (KMG-IV): sequencing the most valuable type-strain genomes for metagenomic binning, comparative biology and taxonomic classification.</title>
        <authorList>
            <person name="Goeker M."/>
        </authorList>
    </citation>
    <scope>NUCLEOTIDE SEQUENCE [LARGE SCALE GENOMIC DNA]</scope>
    <source>
        <strain evidence="2 3">DSM 5604</strain>
    </source>
</reference>
<feature type="transmembrane region" description="Helical" evidence="1">
    <location>
        <begin position="182"/>
        <end position="201"/>
    </location>
</feature>
<keyword evidence="3" id="KW-1185">Reference proteome</keyword>
<evidence type="ECO:0000313" key="3">
    <source>
        <dbReference type="Proteomes" id="UP000295729"/>
    </source>
</evidence>
<dbReference type="EMBL" id="SNZA01000006">
    <property type="protein sequence ID" value="TDR06264.1"/>
    <property type="molecule type" value="Genomic_DNA"/>
</dbReference>
<name>A0A4R6WYG5_9GAMM</name>
<dbReference type="RefSeq" id="WP_133564597.1">
    <property type="nucleotide sequence ID" value="NZ_SNZA01000006.1"/>
</dbReference>
<accession>A0A4R6WYG5</accession>
<protein>
    <submittedName>
        <fullName evidence="2">Uncharacterized protein</fullName>
    </submittedName>
</protein>
<gene>
    <name evidence="2" type="ORF">C8D85_3194</name>
</gene>
<keyword evidence="1" id="KW-0472">Membrane</keyword>
<proteinExistence type="predicted"/>
<evidence type="ECO:0000256" key="1">
    <source>
        <dbReference type="SAM" id="Phobius"/>
    </source>
</evidence>